<dbReference type="EMBL" id="PDZR01000025">
    <property type="protein sequence ID" value="PNG24745.1"/>
    <property type="molecule type" value="Genomic_DNA"/>
</dbReference>
<dbReference type="PANTHER" id="PTHR12526:SF640">
    <property type="entry name" value="COLANIC ACID BIOSYNTHESIS GLYCOSYLTRANSFERASE WCAL-RELATED"/>
    <property type="match status" value="1"/>
</dbReference>
<gene>
    <name evidence="5" type="ORF">CR492_17240</name>
</gene>
<dbReference type="OrthoDB" id="9790710at2"/>
<evidence type="ECO:0000256" key="2">
    <source>
        <dbReference type="ARBA" id="ARBA00022676"/>
    </source>
</evidence>
<dbReference type="InterPro" id="IPR001296">
    <property type="entry name" value="Glyco_trans_1"/>
</dbReference>
<evidence type="ECO:0000259" key="4">
    <source>
        <dbReference type="Pfam" id="PF00534"/>
    </source>
</evidence>
<dbReference type="PANTHER" id="PTHR12526">
    <property type="entry name" value="GLYCOSYLTRANSFERASE"/>
    <property type="match status" value="1"/>
</dbReference>
<dbReference type="Pfam" id="PF00534">
    <property type="entry name" value="Glycos_transf_1"/>
    <property type="match status" value="1"/>
</dbReference>
<dbReference type="CDD" id="cd03801">
    <property type="entry name" value="GT4_PimA-like"/>
    <property type="match status" value="1"/>
</dbReference>
<evidence type="ECO:0000313" key="5">
    <source>
        <dbReference type="EMBL" id="PNG24745.1"/>
    </source>
</evidence>
<dbReference type="AlphaFoldDB" id="A0A2J7TD92"/>
<dbReference type="SUPFAM" id="SSF53756">
    <property type="entry name" value="UDP-Glycosyltransferase/glycogen phosphorylase"/>
    <property type="match status" value="1"/>
</dbReference>
<keyword evidence="2" id="KW-0328">Glycosyltransferase</keyword>
<name>A0A2J7TD92_METSI</name>
<evidence type="ECO:0000256" key="1">
    <source>
        <dbReference type="ARBA" id="ARBA00009481"/>
    </source>
</evidence>
<sequence length="402" mass="44188">MKILYVTRELPYGMAEAHILPEIASHHAAGWDVWIAQLRRTRLAHDRASELLKKTFDEPLCSAHIVFSALREALRRPAKVASLLAELRHSGTFKNLMQNMAAFPKALWLARVIRDNDFNHVHVHWAGAPTTLAAVGAILADVPYSMTSHRYDIAQKNMLPWKSGHARFVRVIDRSGADEFFAALDHKGRRPTVLHVGVEIPKSMAPLRPGQLDPLRIILGARFVEKKGHIYLFEGIAAAGKSKVNVELDLFGDGPLEQRLRDSVRLLGISDRIRFRGVASHEALLSALRSGAYDVATLPSVTGVDGDKEGIPVFLMEAMAAGIPVLTTPNGGILELAGDDGAYIVPERDSASIGEALVKLANDEHLRVRLSTGGRARVEADFEVERNISRLRELILTAQCAS</sequence>
<evidence type="ECO:0000256" key="3">
    <source>
        <dbReference type="ARBA" id="ARBA00022679"/>
    </source>
</evidence>
<dbReference type="Proteomes" id="UP000236286">
    <property type="component" value="Unassembled WGS sequence"/>
</dbReference>
<accession>A0A2J7TD92</accession>
<keyword evidence="3" id="KW-0808">Transferase</keyword>
<dbReference type="RefSeq" id="WP_146030311.1">
    <property type="nucleotide sequence ID" value="NZ_PDZR01000025.1"/>
</dbReference>
<comment type="caution">
    <text evidence="5">The sequence shown here is derived from an EMBL/GenBank/DDBJ whole genome shotgun (WGS) entry which is preliminary data.</text>
</comment>
<reference evidence="5 6" key="1">
    <citation type="submission" date="2017-10" db="EMBL/GenBank/DDBJ databases">
        <title>Genome announcement of Methylocella silvestris TVC from permafrost.</title>
        <authorList>
            <person name="Wang J."/>
            <person name="Geng K."/>
            <person name="Ul-Haque F."/>
            <person name="Crombie A.T."/>
            <person name="Street L.E."/>
            <person name="Wookey P.A."/>
            <person name="Murrell J.C."/>
            <person name="Pratscher J."/>
        </authorList>
    </citation>
    <scope>NUCLEOTIDE SEQUENCE [LARGE SCALE GENOMIC DNA]</scope>
    <source>
        <strain evidence="5 6">TVC</strain>
    </source>
</reference>
<evidence type="ECO:0000313" key="6">
    <source>
        <dbReference type="Proteomes" id="UP000236286"/>
    </source>
</evidence>
<comment type="similarity">
    <text evidence="1">Belongs to the glycosyltransferase group 1 family. Glycosyltransferase 4 subfamily.</text>
</comment>
<proteinExistence type="inferred from homology"/>
<feature type="domain" description="Glycosyl transferase family 1" evidence="4">
    <location>
        <begin position="216"/>
        <end position="376"/>
    </location>
</feature>
<dbReference type="GO" id="GO:0016757">
    <property type="term" value="F:glycosyltransferase activity"/>
    <property type="evidence" value="ECO:0007669"/>
    <property type="project" value="UniProtKB-KW"/>
</dbReference>
<protein>
    <recommendedName>
        <fullName evidence="4">Glycosyl transferase family 1 domain-containing protein</fullName>
    </recommendedName>
</protein>
<organism evidence="5 6">
    <name type="scientific">Methylocella silvestris</name>
    <dbReference type="NCBI Taxonomy" id="199596"/>
    <lineage>
        <taxon>Bacteria</taxon>
        <taxon>Pseudomonadati</taxon>
        <taxon>Pseudomonadota</taxon>
        <taxon>Alphaproteobacteria</taxon>
        <taxon>Hyphomicrobiales</taxon>
        <taxon>Beijerinckiaceae</taxon>
        <taxon>Methylocella</taxon>
    </lineage>
</organism>
<dbReference type="Gene3D" id="3.40.50.2000">
    <property type="entry name" value="Glycogen Phosphorylase B"/>
    <property type="match status" value="2"/>
</dbReference>